<dbReference type="KEGG" id="mng:MNEG_4297"/>
<evidence type="ECO:0000256" key="3">
    <source>
        <dbReference type="ARBA" id="ARBA00022643"/>
    </source>
</evidence>
<dbReference type="Pfam" id="PF00724">
    <property type="entry name" value="Oxidored_FMN"/>
    <property type="match status" value="1"/>
</dbReference>
<evidence type="ECO:0000313" key="6">
    <source>
        <dbReference type="Proteomes" id="UP000054498"/>
    </source>
</evidence>
<dbReference type="RefSeq" id="XP_013902685.1">
    <property type="nucleotide sequence ID" value="XM_014047231.1"/>
</dbReference>
<evidence type="ECO:0000256" key="2">
    <source>
        <dbReference type="ARBA" id="ARBA00005979"/>
    </source>
</evidence>
<keyword evidence="6" id="KW-1185">Reference proteome</keyword>
<dbReference type="PANTHER" id="PTHR22893">
    <property type="entry name" value="NADH OXIDOREDUCTASE-RELATED"/>
    <property type="match status" value="1"/>
</dbReference>
<dbReference type="Gene3D" id="3.20.20.70">
    <property type="entry name" value="Aldolase class I"/>
    <property type="match status" value="1"/>
</dbReference>
<comment type="cofactor">
    <cofactor evidence="1">
        <name>FMN</name>
        <dbReference type="ChEBI" id="CHEBI:58210"/>
    </cofactor>
</comment>
<dbReference type="InterPro" id="IPR001155">
    <property type="entry name" value="OxRdtase_FMN_N"/>
</dbReference>
<dbReference type="GeneID" id="25737175"/>
<dbReference type="GO" id="GO:0010181">
    <property type="term" value="F:FMN binding"/>
    <property type="evidence" value="ECO:0007669"/>
    <property type="project" value="InterPro"/>
</dbReference>
<dbReference type="InterPro" id="IPR013785">
    <property type="entry name" value="Aldolase_TIM"/>
</dbReference>
<dbReference type="SUPFAM" id="SSF51395">
    <property type="entry name" value="FMN-linked oxidoreductases"/>
    <property type="match status" value="1"/>
</dbReference>
<sequence>MTGLVHYQPGGVAPEAPSAIGITDKWEVYTTKGGPYKYPVPRALTESEISDIVKAYAQGAKNAIAAGFDGVEIHAANGYLLAQFISSITNQRTDKYGGTLENRARLLFEVVDAVTEAVGAERVGIRLSPFNEFLDCVEPEPYDTYG</sequence>
<evidence type="ECO:0000259" key="4">
    <source>
        <dbReference type="Pfam" id="PF00724"/>
    </source>
</evidence>
<evidence type="ECO:0000313" key="5">
    <source>
        <dbReference type="EMBL" id="KIZ03666.1"/>
    </source>
</evidence>
<accession>A0A0D2NET8</accession>
<feature type="domain" description="NADH:flavin oxidoreductase/NADH oxidase N-terminal" evidence="4">
    <location>
        <begin position="36"/>
        <end position="133"/>
    </location>
</feature>
<dbReference type="PANTHER" id="PTHR22893:SF91">
    <property type="entry name" value="NADPH DEHYDROGENASE 2-RELATED"/>
    <property type="match status" value="1"/>
</dbReference>
<dbReference type="InterPro" id="IPR045247">
    <property type="entry name" value="Oye-like"/>
</dbReference>
<dbReference type="GO" id="GO:0016491">
    <property type="term" value="F:oxidoreductase activity"/>
    <property type="evidence" value="ECO:0007669"/>
    <property type="project" value="UniProtKB-KW"/>
</dbReference>
<protein>
    <submittedName>
        <fullName evidence="5">N-ethylmaleimide reductase</fullName>
        <ecNumber evidence="5">1.-.-.-</ecNumber>
    </submittedName>
</protein>
<organism evidence="5 6">
    <name type="scientific">Monoraphidium neglectum</name>
    <dbReference type="NCBI Taxonomy" id="145388"/>
    <lineage>
        <taxon>Eukaryota</taxon>
        <taxon>Viridiplantae</taxon>
        <taxon>Chlorophyta</taxon>
        <taxon>core chlorophytes</taxon>
        <taxon>Chlorophyceae</taxon>
        <taxon>CS clade</taxon>
        <taxon>Sphaeropleales</taxon>
        <taxon>Selenastraceae</taxon>
        <taxon>Monoraphidium</taxon>
    </lineage>
</organism>
<gene>
    <name evidence="5" type="ORF">MNEG_4297</name>
</gene>
<name>A0A0D2NET8_9CHLO</name>
<dbReference type="AlphaFoldDB" id="A0A0D2NET8"/>
<dbReference type="EC" id="1.-.-.-" evidence="5"/>
<reference evidence="5 6" key="1">
    <citation type="journal article" date="2013" name="BMC Genomics">
        <title>Reconstruction of the lipid metabolism for the microalga Monoraphidium neglectum from its genome sequence reveals characteristics suitable for biofuel production.</title>
        <authorList>
            <person name="Bogen C."/>
            <person name="Al-Dilaimi A."/>
            <person name="Albersmeier A."/>
            <person name="Wichmann J."/>
            <person name="Grundmann M."/>
            <person name="Rupp O."/>
            <person name="Lauersen K.J."/>
            <person name="Blifernez-Klassen O."/>
            <person name="Kalinowski J."/>
            <person name="Goesmann A."/>
            <person name="Mussgnug J.H."/>
            <person name="Kruse O."/>
        </authorList>
    </citation>
    <scope>NUCLEOTIDE SEQUENCE [LARGE SCALE GENOMIC DNA]</scope>
    <source>
        <strain evidence="5 6">SAG 48.87</strain>
    </source>
</reference>
<keyword evidence="5" id="KW-0560">Oxidoreductase</keyword>
<dbReference type="STRING" id="145388.A0A0D2NET8"/>
<dbReference type="EMBL" id="KK100808">
    <property type="protein sequence ID" value="KIZ03666.1"/>
    <property type="molecule type" value="Genomic_DNA"/>
</dbReference>
<dbReference type="Proteomes" id="UP000054498">
    <property type="component" value="Unassembled WGS sequence"/>
</dbReference>
<dbReference type="OrthoDB" id="1663137at2759"/>
<comment type="similarity">
    <text evidence="2">Belongs to the NADH:flavin oxidoreductase/NADH oxidase family.</text>
</comment>
<proteinExistence type="inferred from homology"/>
<keyword evidence="3" id="KW-0288">FMN</keyword>
<evidence type="ECO:0000256" key="1">
    <source>
        <dbReference type="ARBA" id="ARBA00001917"/>
    </source>
</evidence>
<keyword evidence="3" id="KW-0285">Flavoprotein</keyword>